<dbReference type="EMBL" id="VSTF01000005">
    <property type="protein sequence ID" value="TYL60394.1"/>
    <property type="molecule type" value="Genomic_DNA"/>
</dbReference>
<dbReference type="GO" id="GO:0006508">
    <property type="term" value="P:proteolysis"/>
    <property type="evidence" value="ECO:0007669"/>
    <property type="project" value="UniProtKB-KW"/>
</dbReference>
<keyword evidence="4" id="KW-1185">Reference proteome</keyword>
<evidence type="ECO:0000313" key="4">
    <source>
        <dbReference type="Proteomes" id="UP000049472"/>
    </source>
</evidence>
<accession>A0A0M6WCS0</accession>
<dbReference type="EMBL" id="CVRQ01000009">
    <property type="protein sequence ID" value="CRL33823.1"/>
    <property type="molecule type" value="Genomic_DNA"/>
</dbReference>
<evidence type="ECO:0000313" key="5">
    <source>
        <dbReference type="Proteomes" id="UP000324327"/>
    </source>
</evidence>
<reference evidence="2" key="2">
    <citation type="submission" date="2015-05" db="EMBL/GenBank/DDBJ databases">
        <authorList>
            <person name="Wang D.B."/>
            <person name="Wang M."/>
        </authorList>
    </citation>
    <scope>NUCLEOTIDE SEQUENCE [LARGE SCALE GENOMIC DNA]</scope>
    <source>
        <strain evidence="2">T1-815</strain>
    </source>
</reference>
<dbReference type="PANTHER" id="PTHR30399">
    <property type="entry name" value="UNCHARACTERIZED PROTEIN YGJP"/>
    <property type="match status" value="1"/>
</dbReference>
<sequence>MKLENMNNAYANKKCTNNIYINNRYTIEVTRKRIKNMYLRVKDTDGTLSVSAPYGMSDTEIRKFVESKSDWIEQTTREMLNIRQLKEQEPVMAPFMEREMRLRLKMQLQRFIDKWEPVMGVKSAGFTIKKMKTRWGSCNVKSHHLNFNLLLAKVPSECAEYVVVHELTHLLEPSHNARFWSLMEYYLPESKKLRKQLAGFSAQDMI</sequence>
<dbReference type="Pfam" id="PF01863">
    <property type="entry name" value="YgjP-like"/>
    <property type="match status" value="2"/>
</dbReference>
<reference evidence="3 5" key="3">
    <citation type="submission" date="2019-08" db="EMBL/GenBank/DDBJ databases">
        <authorList>
            <person name="Duncan S."/>
            <person name="Walker A."/>
        </authorList>
    </citation>
    <scope>NUCLEOTIDE SEQUENCE [LARGE SCALE GENOMIC DNA]</scope>
    <source>
        <strain evidence="3 5">T3WBe13</strain>
    </source>
</reference>
<keyword evidence="2" id="KW-0645">Protease</keyword>
<proteinExistence type="predicted"/>
<dbReference type="PANTHER" id="PTHR30399:SF1">
    <property type="entry name" value="UTP PYROPHOSPHATASE"/>
    <property type="match status" value="1"/>
</dbReference>
<dbReference type="GO" id="GO:0008237">
    <property type="term" value="F:metallopeptidase activity"/>
    <property type="evidence" value="ECO:0007669"/>
    <property type="project" value="UniProtKB-KW"/>
</dbReference>
<keyword evidence="2" id="KW-0482">Metalloprotease</keyword>
<dbReference type="Gene3D" id="3.30.2010.10">
    <property type="entry name" value="Metalloproteases ('zincins'), catalytic domain"/>
    <property type="match status" value="1"/>
</dbReference>
<feature type="domain" description="YgjP-like metallopeptidase" evidence="1">
    <location>
        <begin position="95"/>
        <end position="198"/>
    </location>
</feature>
<dbReference type="RefSeq" id="WP_055061129.1">
    <property type="nucleotide sequence ID" value="NZ_CVRQ01000009.1"/>
</dbReference>
<gene>
    <name evidence="3" type="ORF">FYL31_06520</name>
    <name evidence="2" type="ORF">T1815_06781</name>
</gene>
<dbReference type="InterPro" id="IPR053136">
    <property type="entry name" value="UTP_pyrophosphatase-like"/>
</dbReference>
<reference evidence="4" key="1">
    <citation type="submission" date="2015-05" db="EMBL/GenBank/DDBJ databases">
        <authorList>
            <consortium name="Pathogen Informatics"/>
        </authorList>
    </citation>
    <scope>NUCLEOTIDE SEQUENCE [LARGE SCALE GENOMIC DNA]</scope>
    <source>
        <strain evidence="4">T1-815</strain>
    </source>
</reference>
<dbReference type="Proteomes" id="UP000324327">
    <property type="component" value="Unassembled WGS sequence"/>
</dbReference>
<organism evidence="2 4">
    <name type="scientific">Agathobacter rectalis</name>
    <dbReference type="NCBI Taxonomy" id="39491"/>
    <lineage>
        <taxon>Bacteria</taxon>
        <taxon>Bacillati</taxon>
        <taxon>Bacillota</taxon>
        <taxon>Clostridia</taxon>
        <taxon>Lachnospirales</taxon>
        <taxon>Lachnospiraceae</taxon>
        <taxon>Agathobacter</taxon>
    </lineage>
</organism>
<dbReference type="InterPro" id="IPR002725">
    <property type="entry name" value="YgjP-like_metallopeptidase"/>
</dbReference>
<name>A0A0M6WCS0_9FIRM</name>
<evidence type="ECO:0000259" key="1">
    <source>
        <dbReference type="Pfam" id="PF01863"/>
    </source>
</evidence>
<dbReference type="CDD" id="cd07344">
    <property type="entry name" value="M48_yhfN_like"/>
    <property type="match status" value="1"/>
</dbReference>
<dbReference type="AlphaFoldDB" id="A0A0M6WCS0"/>
<protein>
    <submittedName>
        <fullName evidence="3">M48 family metallopeptidase</fullName>
    </submittedName>
    <submittedName>
        <fullName evidence="2">Zinc metalloprotease</fullName>
    </submittedName>
</protein>
<evidence type="ECO:0000313" key="3">
    <source>
        <dbReference type="EMBL" id="TYL60394.1"/>
    </source>
</evidence>
<evidence type="ECO:0000313" key="2">
    <source>
        <dbReference type="EMBL" id="CRL33823.1"/>
    </source>
</evidence>
<feature type="domain" description="YgjP-like metallopeptidase" evidence="1">
    <location>
        <begin position="35"/>
        <end position="88"/>
    </location>
</feature>
<dbReference type="Proteomes" id="UP000049472">
    <property type="component" value="Unassembled WGS sequence"/>
</dbReference>
<reference evidence="3 5" key="4">
    <citation type="submission" date="2019-09" db="EMBL/GenBank/DDBJ databases">
        <title>Strain-level analysis of Eubacterium rectale using genomes from metagenomes.</title>
        <authorList>
            <person name="Karcher N."/>
            <person name="Segata N."/>
        </authorList>
    </citation>
    <scope>NUCLEOTIDE SEQUENCE [LARGE SCALE GENOMIC DNA]</scope>
    <source>
        <strain evidence="3 5">T3WBe13</strain>
    </source>
</reference>
<keyword evidence="2" id="KW-0378">Hydrolase</keyword>